<protein>
    <recommendedName>
        <fullName evidence="5">Amino acid transporter</fullName>
    </recommendedName>
</protein>
<feature type="transmembrane region" description="Helical" evidence="2">
    <location>
        <begin position="402"/>
        <end position="422"/>
    </location>
</feature>
<dbReference type="Gramene" id="CMP072CT">
    <property type="protein sequence ID" value="CMP072CT"/>
    <property type="gene ID" value="CMP072C"/>
</dbReference>
<feature type="transmembrane region" description="Helical" evidence="2">
    <location>
        <begin position="339"/>
        <end position="364"/>
    </location>
</feature>
<feature type="region of interest" description="Disordered" evidence="1">
    <location>
        <begin position="241"/>
        <end position="267"/>
    </location>
</feature>
<proteinExistence type="predicted"/>
<feature type="transmembrane region" description="Helical" evidence="2">
    <location>
        <begin position="507"/>
        <end position="527"/>
    </location>
</feature>
<feature type="region of interest" description="Disordered" evidence="1">
    <location>
        <begin position="185"/>
        <end position="210"/>
    </location>
</feature>
<feature type="transmembrane region" description="Helical" evidence="2">
    <location>
        <begin position="707"/>
        <end position="726"/>
    </location>
</feature>
<accession>M1VFI6</accession>
<feature type="transmembrane region" description="Helical" evidence="2">
    <location>
        <begin position="746"/>
        <end position="767"/>
    </location>
</feature>
<feature type="transmembrane region" description="Helical" evidence="2">
    <location>
        <begin position="371"/>
        <end position="390"/>
    </location>
</feature>
<sequence length="776" mass="83614">MNHESVVQERECDPPEQISRDRANAVGSEGGVRWLPTWFQSFGRSGRNAARASPTSDFIGTADANCSAATWFYVYFMSIATVLGTGVLGLPVSLYRCGIAPFLVFFTVTVVAEACAVVVAVELLQRTQASLALERRTHTDHAQDGFRRYHGTQYRAGGSPENDHMPPSSTIPKHRLEHDRMEYYDTTEETRSRSTSTVSQELSAARRASPTDQTILTLSPAVERNAAYPPYATVRALEPDRTGALASSPNRSEEAVDTAPCNRDTQHTTPSLSAMALAFLQKRWLRLLFQAAVYLHFISIMISYGLAGPQAYVALFRPSLRRLSKQTLMNAFIAPRWSIALFCAVGTALLIFCLGAVLPVLTIATGIKATLLVVIVLVVGVFGAEIANPWRNQWSAFLEPFLMGTVALGGLTTVMPVTYARLGEQPSASGVRRYRAAVIAGLITCYFLNIVWCVSVLAVVPQATPDAPSQGSEGVVVSLEAANALGEISTVPLIAALEQHRAQAAPAVAVLVNIFITVSITVSFLVIGSGLRHMIDGVVASWARMPGAFHQTAEQGAKNQTLNEDGVLESQTLSTFAGDGPAAVAGVRFVSEKPARVSEEATSVGAHLPSQHGKSWEHDSFPVESGDGDQGQWGSPTVPHSSAPLNRVVDNMVDGSVSSSAGIASNGQRTRPGAKTLRYALYVLFYGFIALVAVMNPRGFLAVMEGFASLGLNLACGFFIALMLFFARNQPQRNIPAPLDPSLLQWICFLCFGFFGLASALDAAWWLPRRLLAALF</sequence>
<feature type="compositionally biased region" description="Polar residues" evidence="1">
    <location>
        <begin position="632"/>
        <end position="641"/>
    </location>
</feature>
<evidence type="ECO:0008006" key="5">
    <source>
        <dbReference type="Google" id="ProtNLM"/>
    </source>
</evidence>
<evidence type="ECO:0000313" key="4">
    <source>
        <dbReference type="Proteomes" id="UP000007014"/>
    </source>
</evidence>
<dbReference type="OrthoDB" id="19473at2759"/>
<gene>
    <name evidence="3" type="ORF">CYME_CMP072C</name>
</gene>
<keyword evidence="4" id="KW-1185">Reference proteome</keyword>
<dbReference type="Proteomes" id="UP000007014">
    <property type="component" value="Chromosome 16"/>
</dbReference>
<reference evidence="3 4" key="1">
    <citation type="journal article" date="2004" name="Nature">
        <title>Genome sequence of the ultrasmall unicellular red alga Cyanidioschyzon merolae 10D.</title>
        <authorList>
            <person name="Matsuzaki M."/>
            <person name="Misumi O."/>
            <person name="Shin-i T."/>
            <person name="Maruyama S."/>
            <person name="Takahara M."/>
            <person name="Miyagishima S."/>
            <person name="Mori T."/>
            <person name="Nishida K."/>
            <person name="Yagisawa F."/>
            <person name="Nishida K."/>
            <person name="Yoshida Y."/>
            <person name="Nishimura Y."/>
            <person name="Nakao S."/>
            <person name="Kobayashi T."/>
            <person name="Momoyama Y."/>
            <person name="Higashiyama T."/>
            <person name="Minoda A."/>
            <person name="Sano M."/>
            <person name="Nomoto H."/>
            <person name="Oishi K."/>
            <person name="Hayashi H."/>
            <person name="Ohta F."/>
            <person name="Nishizaka S."/>
            <person name="Haga S."/>
            <person name="Miura S."/>
            <person name="Morishita T."/>
            <person name="Kabeya Y."/>
            <person name="Terasawa K."/>
            <person name="Suzuki Y."/>
            <person name="Ishii Y."/>
            <person name="Asakawa S."/>
            <person name="Takano H."/>
            <person name="Ohta N."/>
            <person name="Kuroiwa H."/>
            <person name="Tanaka K."/>
            <person name="Shimizu N."/>
            <person name="Sugano S."/>
            <person name="Sato N."/>
            <person name="Nozaki H."/>
            <person name="Ogasawara N."/>
            <person name="Kohara Y."/>
            <person name="Kuroiwa T."/>
        </authorList>
    </citation>
    <scope>NUCLEOTIDE SEQUENCE [LARGE SCALE GENOMIC DNA]</scope>
    <source>
        <strain evidence="3 4">10D</strain>
    </source>
</reference>
<organism evidence="3 4">
    <name type="scientific">Cyanidioschyzon merolae (strain NIES-3377 / 10D)</name>
    <name type="common">Unicellular red alga</name>
    <dbReference type="NCBI Taxonomy" id="280699"/>
    <lineage>
        <taxon>Eukaryota</taxon>
        <taxon>Rhodophyta</taxon>
        <taxon>Bangiophyceae</taxon>
        <taxon>Cyanidiales</taxon>
        <taxon>Cyanidiaceae</taxon>
        <taxon>Cyanidioschyzon</taxon>
    </lineage>
</organism>
<dbReference type="GeneID" id="16995996"/>
<evidence type="ECO:0000256" key="2">
    <source>
        <dbReference type="SAM" id="Phobius"/>
    </source>
</evidence>
<evidence type="ECO:0000313" key="3">
    <source>
        <dbReference type="EMBL" id="BAM81727.1"/>
    </source>
</evidence>
<dbReference type="EMBL" id="AP006498">
    <property type="protein sequence ID" value="BAM81727.1"/>
    <property type="molecule type" value="Genomic_DNA"/>
</dbReference>
<reference evidence="3 4" key="2">
    <citation type="journal article" date="2007" name="BMC Biol.">
        <title>A 100%-complete sequence reveals unusually simple genomic features in the hot-spring red alga Cyanidioschyzon merolae.</title>
        <authorList>
            <person name="Nozaki H."/>
            <person name="Takano H."/>
            <person name="Misumi O."/>
            <person name="Terasawa K."/>
            <person name="Matsuzaki M."/>
            <person name="Maruyama S."/>
            <person name="Nishida K."/>
            <person name="Yagisawa F."/>
            <person name="Yoshida Y."/>
            <person name="Fujiwara T."/>
            <person name="Takio S."/>
            <person name="Tamura K."/>
            <person name="Chung S.J."/>
            <person name="Nakamura S."/>
            <person name="Kuroiwa H."/>
            <person name="Tanaka K."/>
            <person name="Sato N."/>
            <person name="Kuroiwa T."/>
        </authorList>
    </citation>
    <scope>NUCLEOTIDE SEQUENCE [LARGE SCALE GENOMIC DNA]</scope>
    <source>
        <strain evidence="3 4">10D</strain>
    </source>
</reference>
<dbReference type="KEGG" id="cme:CYME_CMP072C"/>
<feature type="transmembrane region" description="Helical" evidence="2">
    <location>
        <begin position="72"/>
        <end position="93"/>
    </location>
</feature>
<feature type="transmembrane region" description="Helical" evidence="2">
    <location>
        <begin position="434"/>
        <end position="460"/>
    </location>
</feature>
<feature type="region of interest" description="Disordered" evidence="1">
    <location>
        <begin position="142"/>
        <end position="172"/>
    </location>
</feature>
<dbReference type="PANTHER" id="PTHR16189:SF6">
    <property type="entry name" value="AMINO ACID TRANSPORTER TRANSMEMBRANE DOMAIN-CONTAINING PROTEIN"/>
    <property type="match status" value="1"/>
</dbReference>
<feature type="transmembrane region" description="Helical" evidence="2">
    <location>
        <begin position="679"/>
        <end position="695"/>
    </location>
</feature>
<dbReference type="RefSeq" id="XP_005537763.1">
    <property type="nucleotide sequence ID" value="XM_005537706.1"/>
</dbReference>
<feature type="transmembrane region" description="Helical" evidence="2">
    <location>
        <begin position="99"/>
        <end position="121"/>
    </location>
</feature>
<name>M1VFI6_CYAM1</name>
<dbReference type="PANTHER" id="PTHR16189">
    <property type="entry name" value="TRANSMEMBRANE PROTEIN 104-RELATED"/>
    <property type="match status" value="1"/>
</dbReference>
<dbReference type="AlphaFoldDB" id="M1VFI6"/>
<dbReference type="HOGENOM" id="CLU_349654_0_0_1"/>
<dbReference type="eggNOG" id="ENOG502RZCA">
    <property type="taxonomic scope" value="Eukaryota"/>
</dbReference>
<evidence type="ECO:0000256" key="1">
    <source>
        <dbReference type="SAM" id="MobiDB-lite"/>
    </source>
</evidence>
<feature type="region of interest" description="Disordered" evidence="1">
    <location>
        <begin position="600"/>
        <end position="641"/>
    </location>
</feature>
<keyword evidence="2" id="KW-0812">Transmembrane</keyword>
<feature type="transmembrane region" description="Helical" evidence="2">
    <location>
        <begin position="287"/>
        <end position="307"/>
    </location>
</feature>
<keyword evidence="2" id="KW-1133">Transmembrane helix</keyword>
<dbReference type="OMA" id="WCWFLLR"/>
<keyword evidence="2" id="KW-0472">Membrane</keyword>